<dbReference type="InterPro" id="IPR036638">
    <property type="entry name" value="HLH_DNA-bd_sf"/>
</dbReference>
<keyword evidence="3" id="KW-0804">Transcription</keyword>
<dbReference type="InterPro" id="IPR044579">
    <property type="entry name" value="bHLH11/121"/>
</dbReference>
<dbReference type="InterPro" id="IPR057075">
    <property type="entry name" value="bHLH_IRO3"/>
</dbReference>
<evidence type="ECO:0000256" key="4">
    <source>
        <dbReference type="ARBA" id="ARBA00023242"/>
    </source>
</evidence>
<dbReference type="GO" id="GO:0003677">
    <property type="term" value="F:DNA binding"/>
    <property type="evidence" value="ECO:0007669"/>
    <property type="project" value="UniProtKB-KW"/>
</dbReference>
<dbReference type="SUPFAM" id="SSF47459">
    <property type="entry name" value="HLH, helix-loop-helix DNA-binding domain"/>
    <property type="match status" value="1"/>
</dbReference>
<dbReference type="Gene3D" id="4.10.280.10">
    <property type="entry name" value="Helix-loop-helix DNA-binding domain"/>
    <property type="match status" value="1"/>
</dbReference>
<evidence type="ECO:0000259" key="7">
    <source>
        <dbReference type="PROSITE" id="PS50888"/>
    </source>
</evidence>
<keyword evidence="2" id="KW-0238">DNA-binding</keyword>
<reference evidence="8 9" key="1">
    <citation type="submission" date="2021-08" db="EMBL/GenBank/DDBJ databases">
        <title>WGS assembly of Ceratopteris richardii.</title>
        <authorList>
            <person name="Marchant D.B."/>
            <person name="Chen G."/>
            <person name="Jenkins J."/>
            <person name="Shu S."/>
            <person name="Leebens-Mack J."/>
            <person name="Grimwood J."/>
            <person name="Schmutz J."/>
            <person name="Soltis P."/>
            <person name="Soltis D."/>
            <person name="Chen Z.-H."/>
        </authorList>
    </citation>
    <scope>NUCLEOTIDE SEQUENCE [LARGE SCALE GENOMIC DNA]</scope>
    <source>
        <strain evidence="8">Whitten #5841</strain>
        <tissue evidence="8">Leaf</tissue>
    </source>
</reference>
<evidence type="ECO:0000313" key="9">
    <source>
        <dbReference type="Proteomes" id="UP000825935"/>
    </source>
</evidence>
<dbReference type="EMBL" id="CM035428">
    <property type="protein sequence ID" value="KAH7301451.1"/>
    <property type="molecule type" value="Genomic_DNA"/>
</dbReference>
<dbReference type="GO" id="GO:0003700">
    <property type="term" value="F:DNA-binding transcription factor activity"/>
    <property type="evidence" value="ECO:0007669"/>
    <property type="project" value="InterPro"/>
</dbReference>
<dbReference type="OrthoDB" id="515493at2759"/>
<dbReference type="CDD" id="cd11446">
    <property type="entry name" value="bHLH_AtILR3_like"/>
    <property type="match status" value="1"/>
</dbReference>
<feature type="coiled-coil region" evidence="5">
    <location>
        <begin position="133"/>
        <end position="195"/>
    </location>
</feature>
<evidence type="ECO:0000313" key="8">
    <source>
        <dbReference type="EMBL" id="KAH7301451.1"/>
    </source>
</evidence>
<feature type="domain" description="BHLH" evidence="7">
    <location>
        <begin position="93"/>
        <end position="143"/>
    </location>
</feature>
<keyword evidence="5" id="KW-0175">Coiled coil</keyword>
<dbReference type="AlphaFoldDB" id="A0A8T2S017"/>
<dbReference type="GO" id="GO:0006879">
    <property type="term" value="P:intracellular iron ion homeostasis"/>
    <property type="evidence" value="ECO:0007669"/>
    <property type="project" value="InterPro"/>
</dbReference>
<evidence type="ECO:0000256" key="2">
    <source>
        <dbReference type="ARBA" id="ARBA00023125"/>
    </source>
</evidence>
<feature type="compositionally biased region" description="Low complexity" evidence="6">
    <location>
        <begin position="359"/>
        <end position="371"/>
    </location>
</feature>
<organism evidence="8 9">
    <name type="scientific">Ceratopteris richardii</name>
    <name type="common">Triangle waterfern</name>
    <dbReference type="NCBI Taxonomy" id="49495"/>
    <lineage>
        <taxon>Eukaryota</taxon>
        <taxon>Viridiplantae</taxon>
        <taxon>Streptophyta</taxon>
        <taxon>Embryophyta</taxon>
        <taxon>Tracheophyta</taxon>
        <taxon>Polypodiopsida</taxon>
        <taxon>Polypodiidae</taxon>
        <taxon>Polypodiales</taxon>
        <taxon>Pteridineae</taxon>
        <taxon>Pteridaceae</taxon>
        <taxon>Parkerioideae</taxon>
        <taxon>Ceratopteris</taxon>
    </lineage>
</organism>
<dbReference type="Pfam" id="PF23177">
    <property type="entry name" value="bHLH_IRO3"/>
    <property type="match status" value="1"/>
</dbReference>
<dbReference type="GO" id="GO:0046983">
    <property type="term" value="F:protein dimerization activity"/>
    <property type="evidence" value="ECO:0007669"/>
    <property type="project" value="InterPro"/>
</dbReference>
<evidence type="ECO:0000256" key="1">
    <source>
        <dbReference type="ARBA" id="ARBA00023015"/>
    </source>
</evidence>
<comment type="caution">
    <text evidence="8">The sequence shown here is derived from an EMBL/GenBank/DDBJ whole genome shotgun (WGS) entry which is preliminary data.</text>
</comment>
<sequence>MAVSGDNSSSSLHSLSEATEPFSNCLAQQYSKPESHSPCDSFLQTLHNPFLQDFTDPPALQECWDSSKPANAHLGAPPGSLPGGSSNGDRISARRLHKADREKLRRDKLNEQFTELASALDPDRPKNDKATILSESVQVVKELRDEVKRLKTERDSLLDESRDLTQENNELREEKVALKNETDQLQNQIQQRLRTSSPWMTMDASMIMSTPAFPYPMPVQEQPISAVQSDSHSMSSSRPLLTPTPYVPLAPPLPPFHMHSNFHHFPLFGNRPGDVGGHPYIHYPPFNGQPINSHSHVERPYAQYPSVQTIPGYVVQIPPNPSSERQPPPRSSSAYKACVPGIPVVQFSPNQGQTKASSHHSSPSQSSSQHSTFESKQDASSAAEQVACSSGSLTPSSLVISKESRNEFESHQIESSSVATAPMHVGEQGLDGSAGQASVFCPATEGTSRVRIDRCASDSAHDPTLRPPAG</sequence>
<evidence type="ECO:0000256" key="3">
    <source>
        <dbReference type="ARBA" id="ARBA00023163"/>
    </source>
</evidence>
<accession>A0A8T2S017</accession>
<dbReference type="PANTHER" id="PTHR47001">
    <property type="entry name" value="TRANSCRIPTION FACTOR BHLH121"/>
    <property type="match status" value="1"/>
</dbReference>
<feature type="compositionally biased region" description="Polar residues" evidence="6">
    <location>
        <begin position="347"/>
        <end position="356"/>
    </location>
</feature>
<evidence type="ECO:0000256" key="6">
    <source>
        <dbReference type="SAM" id="MobiDB-lite"/>
    </source>
</evidence>
<feature type="compositionally biased region" description="Polar residues" evidence="6">
    <location>
        <begin position="372"/>
        <end position="388"/>
    </location>
</feature>
<feature type="region of interest" description="Disordered" evidence="6">
    <location>
        <begin position="312"/>
        <end position="388"/>
    </location>
</feature>
<gene>
    <name evidence="8" type="ORF">KP509_23G027400</name>
</gene>
<keyword evidence="4" id="KW-0539">Nucleus</keyword>
<dbReference type="InterPro" id="IPR011598">
    <property type="entry name" value="bHLH_dom"/>
</dbReference>
<dbReference type="PROSITE" id="PS50888">
    <property type="entry name" value="BHLH"/>
    <property type="match status" value="1"/>
</dbReference>
<keyword evidence="1" id="KW-0805">Transcription regulation</keyword>
<dbReference type="PANTHER" id="PTHR47001:SF1">
    <property type="entry name" value="TRANSCRIPTION FACTOR BHLH11"/>
    <property type="match status" value="1"/>
</dbReference>
<dbReference type="Proteomes" id="UP000825935">
    <property type="component" value="Chromosome 23"/>
</dbReference>
<feature type="compositionally biased region" description="Pro residues" evidence="6">
    <location>
        <begin position="318"/>
        <end position="330"/>
    </location>
</feature>
<keyword evidence="9" id="KW-1185">Reference proteome</keyword>
<dbReference type="SMART" id="SM00353">
    <property type="entry name" value="HLH"/>
    <property type="match status" value="1"/>
</dbReference>
<feature type="region of interest" description="Disordered" evidence="6">
    <location>
        <begin position="61"/>
        <end position="107"/>
    </location>
</feature>
<protein>
    <recommendedName>
        <fullName evidence="7">BHLH domain-containing protein</fullName>
    </recommendedName>
</protein>
<evidence type="ECO:0000256" key="5">
    <source>
        <dbReference type="SAM" id="Coils"/>
    </source>
</evidence>
<proteinExistence type="predicted"/>
<name>A0A8T2S017_CERRI</name>